<comment type="caution">
    <text evidence="12">The sequence shown here is derived from an EMBL/GenBank/DDBJ whole genome shotgun (WGS) entry which is preliminary data.</text>
</comment>
<evidence type="ECO:0000256" key="2">
    <source>
        <dbReference type="ARBA" id="ARBA00012438"/>
    </source>
</evidence>
<comment type="catalytic activity">
    <reaction evidence="1">
        <text>ATP + protein L-histidine = ADP + protein N-phospho-L-histidine.</text>
        <dbReference type="EC" id="2.7.13.3"/>
    </reaction>
</comment>
<dbReference type="NCBIfam" id="TIGR00229">
    <property type="entry name" value="sensory_box"/>
    <property type="match status" value="2"/>
</dbReference>
<dbReference type="InterPro" id="IPR035965">
    <property type="entry name" value="PAS-like_dom_sf"/>
</dbReference>
<dbReference type="SUPFAM" id="SSF55874">
    <property type="entry name" value="ATPase domain of HSP90 chaperone/DNA topoisomerase II/histidine kinase"/>
    <property type="match status" value="1"/>
</dbReference>
<dbReference type="Gene3D" id="3.30.450.20">
    <property type="entry name" value="PAS domain"/>
    <property type="match status" value="3"/>
</dbReference>
<dbReference type="OrthoDB" id="9796100at2"/>
<dbReference type="CDD" id="cd00082">
    <property type="entry name" value="HisKA"/>
    <property type="match status" value="1"/>
</dbReference>
<reference evidence="12 13" key="1">
    <citation type="submission" date="2017-08" db="EMBL/GenBank/DDBJ databases">
        <title>Draft genome sequence of filamentous cyanobacterium Calothrix elsteri CCALA 953.</title>
        <authorList>
            <person name="Gagunashvili A.N."/>
            <person name="Elster J."/>
            <person name="Andresson O.S."/>
        </authorList>
    </citation>
    <scope>NUCLEOTIDE SEQUENCE [LARGE SCALE GENOMIC DNA]</scope>
    <source>
        <strain evidence="12 13">CCALA 953</strain>
    </source>
</reference>
<proteinExistence type="predicted"/>
<dbReference type="InterPro" id="IPR003661">
    <property type="entry name" value="HisK_dim/P_dom"/>
</dbReference>
<dbReference type="InterPro" id="IPR013656">
    <property type="entry name" value="PAS_4"/>
</dbReference>
<evidence type="ECO:0000256" key="4">
    <source>
        <dbReference type="ARBA" id="ARBA00022679"/>
    </source>
</evidence>
<dbReference type="SUPFAM" id="SSF47384">
    <property type="entry name" value="Homodimeric domain of signal transducing histidine kinase"/>
    <property type="match status" value="1"/>
</dbReference>
<dbReference type="Pfam" id="PF01590">
    <property type="entry name" value="GAF"/>
    <property type="match status" value="1"/>
</dbReference>
<dbReference type="InterPro" id="IPR003018">
    <property type="entry name" value="GAF"/>
</dbReference>
<dbReference type="PROSITE" id="PS50109">
    <property type="entry name" value="HIS_KIN"/>
    <property type="match status" value="1"/>
</dbReference>
<name>A0A2A2TDD5_9CYAN</name>
<evidence type="ECO:0000256" key="1">
    <source>
        <dbReference type="ARBA" id="ARBA00000085"/>
    </source>
</evidence>
<dbReference type="AlphaFoldDB" id="A0A2A2TDD5"/>
<dbReference type="InterPro" id="IPR029016">
    <property type="entry name" value="GAF-like_dom_sf"/>
</dbReference>
<dbReference type="EMBL" id="NTFS01000339">
    <property type="protein sequence ID" value="PAX51760.1"/>
    <property type="molecule type" value="Genomic_DNA"/>
</dbReference>
<dbReference type="FunFam" id="3.30.565.10:FF:000006">
    <property type="entry name" value="Sensor histidine kinase WalK"/>
    <property type="match status" value="1"/>
</dbReference>
<evidence type="ECO:0000256" key="6">
    <source>
        <dbReference type="ARBA" id="ARBA00023012"/>
    </source>
</evidence>
<dbReference type="PANTHER" id="PTHR43547:SF2">
    <property type="entry name" value="HYBRID SIGNAL TRANSDUCTION HISTIDINE KINASE C"/>
    <property type="match status" value="1"/>
</dbReference>
<dbReference type="InterPro" id="IPR003594">
    <property type="entry name" value="HATPase_dom"/>
</dbReference>
<dbReference type="Gene3D" id="3.30.565.10">
    <property type="entry name" value="Histidine kinase-like ATPase, C-terminal domain"/>
    <property type="match status" value="1"/>
</dbReference>
<dbReference type="SMART" id="SM00387">
    <property type="entry name" value="HATPase_c"/>
    <property type="match status" value="1"/>
</dbReference>
<dbReference type="Pfam" id="PF00072">
    <property type="entry name" value="Response_reg"/>
    <property type="match status" value="1"/>
</dbReference>
<dbReference type="PROSITE" id="PS50113">
    <property type="entry name" value="PAC"/>
    <property type="match status" value="2"/>
</dbReference>
<keyword evidence="5 12" id="KW-0418">Kinase</keyword>
<dbReference type="InterPro" id="IPR000700">
    <property type="entry name" value="PAS-assoc_C"/>
</dbReference>
<dbReference type="SMART" id="SM00065">
    <property type="entry name" value="GAF"/>
    <property type="match status" value="1"/>
</dbReference>
<dbReference type="RefSeq" id="WP_095723908.1">
    <property type="nucleotide sequence ID" value="NZ_NTFS01000339.1"/>
</dbReference>
<evidence type="ECO:0000256" key="3">
    <source>
        <dbReference type="ARBA" id="ARBA00022553"/>
    </source>
</evidence>
<gene>
    <name evidence="12" type="ORF">CK510_23050</name>
</gene>
<feature type="domain" description="PAC" evidence="11">
    <location>
        <begin position="351"/>
        <end position="409"/>
    </location>
</feature>
<dbReference type="InterPro" id="IPR005467">
    <property type="entry name" value="His_kinase_dom"/>
</dbReference>
<dbReference type="Gene3D" id="3.30.450.40">
    <property type="match status" value="1"/>
</dbReference>
<dbReference type="PRINTS" id="PR00344">
    <property type="entry name" value="BCTRLSENSOR"/>
</dbReference>
<dbReference type="Pfam" id="PF08448">
    <property type="entry name" value="PAS_4"/>
    <property type="match status" value="3"/>
</dbReference>
<dbReference type="InterPro" id="IPR001610">
    <property type="entry name" value="PAC"/>
</dbReference>
<dbReference type="SMART" id="SM00388">
    <property type="entry name" value="HisKA"/>
    <property type="match status" value="1"/>
</dbReference>
<keyword evidence="13" id="KW-1185">Reference proteome</keyword>
<dbReference type="SUPFAM" id="SSF55785">
    <property type="entry name" value="PYP-like sensor domain (PAS domain)"/>
    <property type="match status" value="3"/>
</dbReference>
<comment type="function">
    <text evidence="7">Photoreceptor which exists in two forms that are reversibly interconvertible by light: the R form that absorbs maximally in the red region of the spectrum and the FR form that absorbs maximally in the far-red region.</text>
</comment>
<dbReference type="InterPro" id="IPR011006">
    <property type="entry name" value="CheY-like_superfamily"/>
</dbReference>
<dbReference type="SUPFAM" id="SSF55781">
    <property type="entry name" value="GAF domain-like"/>
    <property type="match status" value="1"/>
</dbReference>
<organism evidence="12 13">
    <name type="scientific">Brunnivagina elsteri CCALA 953</name>
    <dbReference type="NCBI Taxonomy" id="987040"/>
    <lineage>
        <taxon>Bacteria</taxon>
        <taxon>Bacillati</taxon>
        <taxon>Cyanobacteriota</taxon>
        <taxon>Cyanophyceae</taxon>
        <taxon>Nostocales</taxon>
        <taxon>Calotrichaceae</taxon>
        <taxon>Brunnivagina</taxon>
    </lineage>
</organism>
<evidence type="ECO:0000259" key="9">
    <source>
        <dbReference type="PROSITE" id="PS50109"/>
    </source>
</evidence>
<dbReference type="PROSITE" id="PS50110">
    <property type="entry name" value="RESPONSE_REGULATORY"/>
    <property type="match status" value="1"/>
</dbReference>
<evidence type="ECO:0000256" key="7">
    <source>
        <dbReference type="ARBA" id="ARBA00055745"/>
    </source>
</evidence>
<dbReference type="Pfam" id="PF00512">
    <property type="entry name" value="HisKA"/>
    <property type="match status" value="1"/>
</dbReference>
<evidence type="ECO:0000256" key="5">
    <source>
        <dbReference type="ARBA" id="ARBA00022777"/>
    </source>
</evidence>
<evidence type="ECO:0000313" key="12">
    <source>
        <dbReference type="EMBL" id="PAX51760.1"/>
    </source>
</evidence>
<dbReference type="Proteomes" id="UP000218238">
    <property type="component" value="Unassembled WGS sequence"/>
</dbReference>
<dbReference type="Gene3D" id="3.40.50.2300">
    <property type="match status" value="1"/>
</dbReference>
<dbReference type="PANTHER" id="PTHR43547">
    <property type="entry name" value="TWO-COMPONENT HISTIDINE KINASE"/>
    <property type="match status" value="1"/>
</dbReference>
<dbReference type="InterPro" id="IPR001789">
    <property type="entry name" value="Sig_transdc_resp-reg_receiver"/>
</dbReference>
<dbReference type="InterPro" id="IPR004358">
    <property type="entry name" value="Sig_transdc_His_kin-like_C"/>
</dbReference>
<feature type="modified residue" description="4-aspartylphosphate" evidence="8">
    <location>
        <position position="902"/>
    </location>
</feature>
<dbReference type="CDD" id="cd17580">
    <property type="entry name" value="REC_2_DhkD-like"/>
    <property type="match status" value="1"/>
</dbReference>
<dbReference type="Pfam" id="PF02518">
    <property type="entry name" value="HATPase_c"/>
    <property type="match status" value="1"/>
</dbReference>
<accession>A0A2A2TDD5</accession>
<keyword evidence="3 8" id="KW-0597">Phosphoprotein</keyword>
<dbReference type="InterPro" id="IPR000014">
    <property type="entry name" value="PAS"/>
</dbReference>
<dbReference type="SUPFAM" id="SSF52172">
    <property type="entry name" value="CheY-like"/>
    <property type="match status" value="1"/>
</dbReference>
<sequence>MSNEENHNRELAANQLSVTLGREQATELLENEGLYHTLLKHLPNHALMPFDFNLCHLLAEGEEVLTITGIDCKAIVGKTIWEILPSHICGELEPLYRQALAGEKNFIEIFDDRNFYQVNTVPVKNERGEIFAGMAIWQNISVSKRVEESLREREELNRSIFESSADCIKTLDLNACLLSMNAAGLCLMEIDDFTSYIGESWVNLWQEPDRSLVLEAIETAKADKIGRFQGFCPTVKGTAKWWDVLVTAVPDATGKAKLLVSSSRDITAQTQSEEALQQSEQILKTVLENLPVGVWITDKNGSIMHTNRTGKEIWAGTRHVGIDDYGEYKGFWSDSGEQIAAEEWALARAIKRGETSINEVVDIECFDGSRKTVLNSALPLYDNQGNITGGIAVNQDISEYRRIEAERQQMLVRSHQYANQLRGLTEAALAINSTFSIEEVLRIITEQARSIIGAHQSVTSTTTNQNWAQSISTISLSDKYAAWRDYQENPDDTGIYSCVTNTNHSLRMRQTELEQHPKWKGFSFAGSKHPPLRGWLAAPLVGRDGGNIGLIQLSDKYDDGEFSEEDESILVQLAQMASIAIENNRLYADAQKARSEAEKANHIKDEFLAVLSHELRSPLNPILGWSKILQTRKLEPEKTREALSIIERNAKLQGQLIEDLLDISRILQGKLTLNISTVNLKSVVLAALETVRLAAETKNIQIQMVCAVDNCDVLADSGRLQQVFWNLFTNAVKFTPAAGRVEVRIELSKNHLQVVVKDTGKGIAPDFLPSVFDHFRQADGATTRRFGGLGLGLAIVRQITEMHGGKAFAESPGEDLGAIFRIELPLSQKSQEEDNSTTETELDLNSRNLESIEILIVDDDADSREFITFVLETTGAIVTQATSALEALDILTQLKPKIIVSDIGMPEMDGYMLMRQIRNLPSYQGGAIPAVALTAYASECDREQAISAGFQKHVSKPIEPDELIAVVLELVRNK</sequence>
<dbReference type="Gene3D" id="1.10.287.130">
    <property type="match status" value="1"/>
</dbReference>
<evidence type="ECO:0000259" key="10">
    <source>
        <dbReference type="PROSITE" id="PS50110"/>
    </source>
</evidence>
<evidence type="ECO:0000259" key="11">
    <source>
        <dbReference type="PROSITE" id="PS50113"/>
    </source>
</evidence>
<protein>
    <recommendedName>
        <fullName evidence="2">histidine kinase</fullName>
        <ecNumber evidence="2">2.7.13.3</ecNumber>
    </recommendedName>
</protein>
<feature type="domain" description="PAC" evidence="11">
    <location>
        <begin position="222"/>
        <end position="278"/>
    </location>
</feature>
<feature type="domain" description="Histidine kinase" evidence="9">
    <location>
        <begin position="610"/>
        <end position="828"/>
    </location>
</feature>
<dbReference type="InterPro" id="IPR036890">
    <property type="entry name" value="HATPase_C_sf"/>
</dbReference>
<dbReference type="SMART" id="SM00086">
    <property type="entry name" value="PAC"/>
    <property type="match status" value="2"/>
</dbReference>
<keyword evidence="6" id="KW-0902">Two-component regulatory system</keyword>
<dbReference type="InterPro" id="IPR036097">
    <property type="entry name" value="HisK_dim/P_sf"/>
</dbReference>
<dbReference type="SMART" id="SM00448">
    <property type="entry name" value="REC"/>
    <property type="match status" value="1"/>
</dbReference>
<dbReference type="GO" id="GO:0000155">
    <property type="term" value="F:phosphorelay sensor kinase activity"/>
    <property type="evidence" value="ECO:0007669"/>
    <property type="project" value="InterPro"/>
</dbReference>
<keyword evidence="4" id="KW-0808">Transferase</keyword>
<evidence type="ECO:0000313" key="13">
    <source>
        <dbReference type="Proteomes" id="UP000218238"/>
    </source>
</evidence>
<dbReference type="EC" id="2.7.13.3" evidence="2"/>
<evidence type="ECO:0000256" key="8">
    <source>
        <dbReference type="PROSITE-ProRule" id="PRU00169"/>
    </source>
</evidence>
<feature type="domain" description="Response regulatory" evidence="10">
    <location>
        <begin position="853"/>
        <end position="971"/>
    </location>
</feature>